<dbReference type="Gene3D" id="1.10.405.20">
    <property type="match status" value="1"/>
</dbReference>
<protein>
    <submittedName>
        <fullName evidence="2">FAD dependent oxidoreductase</fullName>
    </submittedName>
</protein>
<gene>
    <name evidence="2" type="ORF">B0T11DRAFT_347204</name>
</gene>
<dbReference type="InterPro" id="IPR050464">
    <property type="entry name" value="Zeta_carotene_desat/Oxidored"/>
</dbReference>
<evidence type="ECO:0000256" key="1">
    <source>
        <dbReference type="SAM" id="SignalP"/>
    </source>
</evidence>
<keyword evidence="1" id="KW-0732">Signal</keyword>
<organism evidence="2 3">
    <name type="scientific">Plectosphaerella cucumerina</name>
    <dbReference type="NCBI Taxonomy" id="40658"/>
    <lineage>
        <taxon>Eukaryota</taxon>
        <taxon>Fungi</taxon>
        <taxon>Dikarya</taxon>
        <taxon>Ascomycota</taxon>
        <taxon>Pezizomycotina</taxon>
        <taxon>Sordariomycetes</taxon>
        <taxon>Hypocreomycetidae</taxon>
        <taxon>Glomerellales</taxon>
        <taxon>Plectosphaerellaceae</taxon>
        <taxon>Plectosphaerella</taxon>
    </lineage>
</organism>
<dbReference type="EMBL" id="JAGPXD010000001">
    <property type="protein sequence ID" value="KAH7376913.1"/>
    <property type="molecule type" value="Genomic_DNA"/>
</dbReference>
<sequence>MSPLSIRTLILAAGSAAIATALDVVAKDVVIIGGGASGAYAAFRLREDYGQSIALIEKEEALGGHVDSWTDPETGRTYDTGVVTFIDAGNATSFMERLGLDLGNMPRAAVTQEYFDFETGGNVPFKPQPFPVQLAVLDKFRIQAEKFEPLIQAPGYFNFPEPENIPDELLMPFGEWISKHELQDAMPFIYSSTGLGLGNMTNEITLFALQAFGASMARSTLGLQGSFVPASLRNQDIYDAIADVLGDDVHYQSTVVDSWRTDYGVSVLVRNSATNKVTFIAAKRLLISIPPTEKNTAPFDLDEEETEVLGKIEYNNLYTGLIDNSNLAANWSYFNMPAGAAPDNYFVLPEAPFTARIDAMGDGSHFRVTFIGDGHTNPCDAKAIVQRDFDKLIEAGVIAPAGDGGDSEISWVDFSVHGPMHARVAVEEIKAGFFQRFNALQGLRSTWWTGGAWAVNFQTHLWEYDDMIIPLMLEGLV</sequence>
<dbReference type="PANTHER" id="PTHR42923:SF26">
    <property type="entry name" value="FMN REDUCTASE LOT6, PUTATIVE (AFU_ORTHOLOGUE AFUA_7G06600)-RELATED"/>
    <property type="match status" value="1"/>
</dbReference>
<dbReference type="AlphaFoldDB" id="A0A8K0TR87"/>
<dbReference type="Gene3D" id="3.30.70.1990">
    <property type="match status" value="1"/>
</dbReference>
<dbReference type="Proteomes" id="UP000813385">
    <property type="component" value="Unassembled WGS sequence"/>
</dbReference>
<feature type="signal peptide" evidence="1">
    <location>
        <begin position="1"/>
        <end position="21"/>
    </location>
</feature>
<reference evidence="2" key="1">
    <citation type="journal article" date="2021" name="Nat. Commun.">
        <title>Genetic determinants of endophytism in the Arabidopsis root mycobiome.</title>
        <authorList>
            <person name="Mesny F."/>
            <person name="Miyauchi S."/>
            <person name="Thiergart T."/>
            <person name="Pickel B."/>
            <person name="Atanasova L."/>
            <person name="Karlsson M."/>
            <person name="Huettel B."/>
            <person name="Barry K.W."/>
            <person name="Haridas S."/>
            <person name="Chen C."/>
            <person name="Bauer D."/>
            <person name="Andreopoulos W."/>
            <person name="Pangilinan J."/>
            <person name="LaButti K."/>
            <person name="Riley R."/>
            <person name="Lipzen A."/>
            <person name="Clum A."/>
            <person name="Drula E."/>
            <person name="Henrissat B."/>
            <person name="Kohler A."/>
            <person name="Grigoriev I.V."/>
            <person name="Martin F.M."/>
            <person name="Hacquard S."/>
        </authorList>
    </citation>
    <scope>NUCLEOTIDE SEQUENCE</scope>
    <source>
        <strain evidence="2">MPI-CAGE-AT-0016</strain>
    </source>
</reference>
<name>A0A8K0TR87_9PEZI</name>
<dbReference type="GO" id="GO:0016491">
    <property type="term" value="F:oxidoreductase activity"/>
    <property type="evidence" value="ECO:0007669"/>
    <property type="project" value="TreeGrafter"/>
</dbReference>
<dbReference type="PANTHER" id="PTHR42923">
    <property type="entry name" value="PROTOPORPHYRINOGEN OXIDASE"/>
    <property type="match status" value="1"/>
</dbReference>
<keyword evidence="3" id="KW-1185">Reference proteome</keyword>
<dbReference type="SUPFAM" id="SSF51905">
    <property type="entry name" value="FAD/NAD(P)-binding domain"/>
    <property type="match status" value="1"/>
</dbReference>
<feature type="chain" id="PRO_5035457438" evidence="1">
    <location>
        <begin position="22"/>
        <end position="477"/>
    </location>
</feature>
<dbReference type="Gene3D" id="3.50.50.60">
    <property type="entry name" value="FAD/NAD(P)-binding domain"/>
    <property type="match status" value="1"/>
</dbReference>
<evidence type="ECO:0000313" key="3">
    <source>
        <dbReference type="Proteomes" id="UP000813385"/>
    </source>
</evidence>
<evidence type="ECO:0000313" key="2">
    <source>
        <dbReference type="EMBL" id="KAH7376913.1"/>
    </source>
</evidence>
<proteinExistence type="predicted"/>
<accession>A0A8K0TR87</accession>
<comment type="caution">
    <text evidence="2">The sequence shown here is derived from an EMBL/GenBank/DDBJ whole genome shotgun (WGS) entry which is preliminary data.</text>
</comment>
<dbReference type="InterPro" id="IPR036188">
    <property type="entry name" value="FAD/NAD-bd_sf"/>
</dbReference>
<dbReference type="OrthoDB" id="68575at2759"/>
<dbReference type="Pfam" id="PF13450">
    <property type="entry name" value="NAD_binding_8"/>
    <property type="match status" value="1"/>
</dbReference>